<feature type="compositionally biased region" description="Basic and acidic residues" evidence="1">
    <location>
        <begin position="296"/>
        <end position="305"/>
    </location>
</feature>
<name>Q4RZ02_TETNG</name>
<proteinExistence type="predicted"/>
<dbReference type="InterPro" id="IPR013320">
    <property type="entry name" value="ConA-like_dom_sf"/>
</dbReference>
<reference evidence="2" key="1">
    <citation type="journal article" date="2004" name="Nature">
        <title>Genome duplication in the teleost fish Tetraodon nigroviridis reveals the early vertebrate proto-karyotype.</title>
        <authorList>
            <person name="Jaillon O."/>
            <person name="Aury J.-M."/>
            <person name="Brunet F."/>
            <person name="Petit J.-L."/>
            <person name="Stange-Thomann N."/>
            <person name="Mauceli E."/>
            <person name="Bouneau L."/>
            <person name="Fischer C."/>
            <person name="Ozouf-Costaz C."/>
            <person name="Bernot A."/>
            <person name="Nicaud S."/>
            <person name="Jaffe D."/>
            <person name="Fisher S."/>
            <person name="Lutfalla G."/>
            <person name="Dossat C."/>
            <person name="Segurens B."/>
            <person name="Dasilva C."/>
            <person name="Salanoubat M."/>
            <person name="Levy M."/>
            <person name="Boudet N."/>
            <person name="Castellano S."/>
            <person name="Anthouard V."/>
            <person name="Jubin C."/>
            <person name="Castelli V."/>
            <person name="Katinka M."/>
            <person name="Vacherie B."/>
            <person name="Biemont C."/>
            <person name="Skalli Z."/>
            <person name="Cattolico L."/>
            <person name="Poulain J."/>
            <person name="De Berardinis V."/>
            <person name="Cruaud C."/>
            <person name="Duprat S."/>
            <person name="Brottier P."/>
            <person name="Coutanceau J.-P."/>
            <person name="Gouzy J."/>
            <person name="Parra G."/>
            <person name="Lardier G."/>
            <person name="Chapple C."/>
            <person name="McKernan K.J."/>
            <person name="McEwan P."/>
            <person name="Bosak S."/>
            <person name="Kellis M."/>
            <person name="Volff J.-N."/>
            <person name="Guigo R."/>
            <person name="Zody M.C."/>
            <person name="Mesirov J."/>
            <person name="Lindblad-Toh K."/>
            <person name="Birren B."/>
            <person name="Nusbaum C."/>
            <person name="Kahn D."/>
            <person name="Robinson-Rechavi M."/>
            <person name="Laudet V."/>
            <person name="Schachter V."/>
            <person name="Quetier F."/>
            <person name="Saurin W."/>
            <person name="Scarpelli C."/>
            <person name="Wincker P."/>
            <person name="Lander E.S."/>
            <person name="Weissenbach J."/>
            <person name="Roest Crollius H."/>
        </authorList>
    </citation>
    <scope>NUCLEOTIDE SEQUENCE [LARGE SCALE GENOMIC DNA]</scope>
</reference>
<dbReference type="InterPro" id="IPR043136">
    <property type="entry name" value="B30.2/SPRY_sf"/>
</dbReference>
<dbReference type="SUPFAM" id="SSF49899">
    <property type="entry name" value="Concanavalin A-like lectins/glucanases"/>
    <property type="match status" value="1"/>
</dbReference>
<sequence length="305" mass="33272">MAALRYFHGLRFALDPASVPPCLRLSHSSLTITYQGEDPSSPPPHSHGGGSASSDPGFTLPEACADVIIGRGQYYWEVEVCNSSVYRIVYDTTQEPLCSVPPQIKTIGVFLNIGGGILSFHNPLTQEHLATLPTLFHPAGVRPALCLGQGRIRLRSGLPPPSHVFLCRNSNYRGPYTPCCFRLSLCNVECEEWVGLGAAGFLDLSCVLVVRQRGSCIGPAPVCGHNPGYVHLLCRNNIEVTGGGGPRCEYSHTRRVDTEQQGQPRDSKPLQRGQQRAGEQRERKKEGENSMNELKTAGDDPPEKK</sequence>
<evidence type="ECO:0000313" key="2">
    <source>
        <dbReference type="EMBL" id="CAG06380.1"/>
    </source>
</evidence>
<comment type="caution">
    <text evidence="2">The sequence shown here is derived from an EMBL/GenBank/DDBJ whole genome shotgun (WGS) entry which is preliminary data.</text>
</comment>
<evidence type="ECO:0000256" key="1">
    <source>
        <dbReference type="SAM" id="MobiDB-lite"/>
    </source>
</evidence>
<reference evidence="2" key="2">
    <citation type="submission" date="2004-02" db="EMBL/GenBank/DDBJ databases">
        <authorList>
            <consortium name="Genoscope"/>
            <consortium name="Whitehead Institute Centre for Genome Research"/>
        </authorList>
    </citation>
    <scope>NUCLEOTIDE SEQUENCE</scope>
</reference>
<dbReference type="Gene3D" id="2.60.120.920">
    <property type="match status" value="1"/>
</dbReference>
<feature type="region of interest" description="Disordered" evidence="1">
    <location>
        <begin position="250"/>
        <end position="305"/>
    </location>
</feature>
<feature type="region of interest" description="Disordered" evidence="1">
    <location>
        <begin position="33"/>
        <end position="54"/>
    </location>
</feature>
<dbReference type="OrthoDB" id="8888319at2759"/>
<organism evidence="2">
    <name type="scientific">Tetraodon nigroviridis</name>
    <name type="common">Spotted green pufferfish</name>
    <name type="synonym">Chelonodon nigroviridis</name>
    <dbReference type="NCBI Taxonomy" id="99883"/>
    <lineage>
        <taxon>Eukaryota</taxon>
        <taxon>Metazoa</taxon>
        <taxon>Chordata</taxon>
        <taxon>Craniata</taxon>
        <taxon>Vertebrata</taxon>
        <taxon>Euteleostomi</taxon>
        <taxon>Actinopterygii</taxon>
        <taxon>Neopterygii</taxon>
        <taxon>Teleostei</taxon>
        <taxon>Neoteleostei</taxon>
        <taxon>Acanthomorphata</taxon>
        <taxon>Eupercaria</taxon>
        <taxon>Tetraodontiformes</taxon>
        <taxon>Tetradontoidea</taxon>
        <taxon>Tetraodontidae</taxon>
        <taxon>Tetraodon</taxon>
    </lineage>
</organism>
<gene>
    <name evidence="2" type="ORF">GSTENG00026714001</name>
</gene>
<dbReference type="AlphaFoldDB" id="Q4RZ02"/>
<dbReference type="EMBL" id="CAAE01014974">
    <property type="protein sequence ID" value="CAG06380.1"/>
    <property type="molecule type" value="Genomic_DNA"/>
</dbReference>
<accession>Q4RZ02</accession>
<feature type="compositionally biased region" description="Basic and acidic residues" evidence="1">
    <location>
        <begin position="278"/>
        <end position="288"/>
    </location>
</feature>
<dbReference type="KEGG" id="tng:GSTEN00026714G001"/>
<protein>
    <submittedName>
        <fullName evidence="2">(spotted green pufferfish) hypothetical protein</fullName>
    </submittedName>
</protein>